<gene>
    <name evidence="4" type="primary">Necator_chrX.g25186</name>
    <name evidence="4" type="ORF">RB195_025020</name>
</gene>
<evidence type="ECO:0000313" key="5">
    <source>
        <dbReference type="Proteomes" id="UP001303046"/>
    </source>
</evidence>
<dbReference type="Gene3D" id="3.10.10.10">
    <property type="entry name" value="HIV Type 1 Reverse Transcriptase, subunit A, domain 1"/>
    <property type="match status" value="1"/>
</dbReference>
<dbReference type="Proteomes" id="UP001303046">
    <property type="component" value="Unassembled WGS sequence"/>
</dbReference>
<dbReference type="InterPro" id="IPR021109">
    <property type="entry name" value="Peptidase_aspartic_dom_sf"/>
</dbReference>
<comment type="caution">
    <text evidence="4">The sequence shown here is derived from an EMBL/GenBank/DDBJ whole genome shotgun (WGS) entry which is preliminary data.</text>
</comment>
<sequence length="516" mass="58919">MHHQSLCFTRPSENVTNQQNRLRFGNNAATNNRRSPTGEIRRKNAGVRQRDRTSSVHTENPIQSDSFVKVDSNDNATKDQVMLMTAEANMWNNKTGQYERVLIFFDTGAQRTIINERTAEEFGFPKQKTEICLSGNGGHTEKFKTFFVPLKISTVFGKEIRLTVQTKPVITNGFRSAYLLEQDKQFLQDNDICLSNPRLRSEHQNPQILIGLDYCNEFVMSSTRTRLPSGLYVARTSVGPTLHGRSTSAVNVTSEEITHSLTLVQEPSEADILQKIFELDGLGISTNGFSNDEKTFEYFEKYSKTISFKNSVVTAPFPLKDNVIDISDNYAIAYRRLESLQRQLATNKEQRSWYSKILNDYLKDSTIEEVHEPVKNAAGTYYMPHPGVWKPSKTKLLRIVSDASSKQRGRLSLNDIIHTGESFVNKIHDILIRSRTSKFILACDIEAAFTQIRIVNEHKDLCRCLWVKDISRIPIKDNIVVYRFNRLPFGVTASPGILNMAILPFSNQRIPHFYMK</sequence>
<dbReference type="PANTHER" id="PTHR47331">
    <property type="entry name" value="PHD-TYPE DOMAIN-CONTAINING PROTEIN"/>
    <property type="match status" value="1"/>
</dbReference>
<organism evidence="4 5">
    <name type="scientific">Necator americanus</name>
    <name type="common">Human hookworm</name>
    <dbReference type="NCBI Taxonomy" id="51031"/>
    <lineage>
        <taxon>Eukaryota</taxon>
        <taxon>Metazoa</taxon>
        <taxon>Ecdysozoa</taxon>
        <taxon>Nematoda</taxon>
        <taxon>Chromadorea</taxon>
        <taxon>Rhabditida</taxon>
        <taxon>Rhabditina</taxon>
        <taxon>Rhabditomorpha</taxon>
        <taxon>Strongyloidea</taxon>
        <taxon>Ancylostomatidae</taxon>
        <taxon>Bunostominae</taxon>
        <taxon>Necator</taxon>
    </lineage>
</organism>
<protein>
    <recommendedName>
        <fullName evidence="3">Peptidase A2 domain-containing protein</fullName>
    </recommendedName>
</protein>
<dbReference type="Gene3D" id="3.30.70.270">
    <property type="match status" value="1"/>
</dbReference>
<dbReference type="PANTHER" id="PTHR47331:SF1">
    <property type="entry name" value="GAG-LIKE PROTEIN"/>
    <property type="match status" value="1"/>
</dbReference>
<feature type="domain" description="Peptidase A2" evidence="3">
    <location>
        <begin position="101"/>
        <end position="214"/>
    </location>
</feature>
<feature type="compositionally biased region" description="Polar residues" evidence="2">
    <location>
        <begin position="55"/>
        <end position="66"/>
    </location>
</feature>
<evidence type="ECO:0000259" key="3">
    <source>
        <dbReference type="PROSITE" id="PS50175"/>
    </source>
</evidence>
<keyword evidence="1" id="KW-0378">Hydrolase</keyword>
<feature type="region of interest" description="Disordered" evidence="2">
    <location>
        <begin position="24"/>
        <end position="71"/>
    </location>
</feature>
<evidence type="ECO:0000313" key="4">
    <source>
        <dbReference type="EMBL" id="KAK6764921.1"/>
    </source>
</evidence>
<name>A0ABR1ESQ7_NECAM</name>
<accession>A0ABR1ESQ7</accession>
<evidence type="ECO:0000256" key="1">
    <source>
        <dbReference type="ARBA" id="ARBA00022801"/>
    </source>
</evidence>
<dbReference type="InterPro" id="IPR043128">
    <property type="entry name" value="Rev_trsase/Diguanyl_cyclase"/>
</dbReference>
<feature type="compositionally biased region" description="Polar residues" evidence="2">
    <location>
        <begin position="24"/>
        <end position="35"/>
    </location>
</feature>
<keyword evidence="5" id="KW-1185">Reference proteome</keyword>
<proteinExistence type="predicted"/>
<dbReference type="SUPFAM" id="SSF56672">
    <property type="entry name" value="DNA/RNA polymerases"/>
    <property type="match status" value="1"/>
</dbReference>
<dbReference type="EMBL" id="JAVFWL010000006">
    <property type="protein sequence ID" value="KAK6764921.1"/>
    <property type="molecule type" value="Genomic_DNA"/>
</dbReference>
<dbReference type="InterPro" id="IPR043502">
    <property type="entry name" value="DNA/RNA_pol_sf"/>
</dbReference>
<dbReference type="PROSITE" id="PS50175">
    <property type="entry name" value="ASP_PROT_RETROV"/>
    <property type="match status" value="1"/>
</dbReference>
<reference evidence="4 5" key="1">
    <citation type="submission" date="2023-08" db="EMBL/GenBank/DDBJ databases">
        <title>A Necator americanus chromosomal reference genome.</title>
        <authorList>
            <person name="Ilik V."/>
            <person name="Petrzelkova K.J."/>
            <person name="Pardy F."/>
            <person name="Fuh T."/>
            <person name="Niatou-Singa F.S."/>
            <person name="Gouil Q."/>
            <person name="Baker L."/>
            <person name="Ritchie M.E."/>
            <person name="Jex A.R."/>
            <person name="Gazzola D."/>
            <person name="Li H."/>
            <person name="Toshio Fujiwara R."/>
            <person name="Zhan B."/>
            <person name="Aroian R.V."/>
            <person name="Pafco B."/>
            <person name="Schwarz E.M."/>
        </authorList>
    </citation>
    <scope>NUCLEOTIDE SEQUENCE [LARGE SCALE GENOMIC DNA]</scope>
    <source>
        <strain evidence="4 5">Aroian</strain>
        <tissue evidence="4">Whole animal</tissue>
    </source>
</reference>
<dbReference type="SUPFAM" id="SSF50630">
    <property type="entry name" value="Acid proteases"/>
    <property type="match status" value="1"/>
</dbReference>
<dbReference type="Gene3D" id="2.40.70.10">
    <property type="entry name" value="Acid Proteases"/>
    <property type="match status" value="1"/>
</dbReference>
<dbReference type="InterPro" id="IPR001995">
    <property type="entry name" value="Peptidase_A2_cat"/>
</dbReference>
<evidence type="ECO:0000256" key="2">
    <source>
        <dbReference type="SAM" id="MobiDB-lite"/>
    </source>
</evidence>